<evidence type="ECO:0008006" key="4">
    <source>
        <dbReference type="Google" id="ProtNLM"/>
    </source>
</evidence>
<gene>
    <name evidence="2" type="ORF">OB69_01595</name>
</gene>
<protein>
    <recommendedName>
        <fullName evidence="4">DUF456 domain-containing protein</fullName>
    </recommendedName>
</protein>
<sequence length="158" mass="17051">MDILLIVLGIVFMLVGVAGCFLPILPGPPVSFLGLLFLHFTARTDIPEDTLWTLALITVAVTVLDYIVPIYGTKRFGGTKKGVWGSTIGLIIGMFFFPPFGIIIGPLLGAFVGEMSAGQDTNKAMRSALGSFLGFLAGTLLKLIACFVMAYYFIIYLF</sequence>
<organism evidence="2 3">
    <name type="scientific">Roseivirga seohaensis subsp. aquiponti</name>
    <dbReference type="NCBI Taxonomy" id="1566026"/>
    <lineage>
        <taxon>Bacteria</taxon>
        <taxon>Pseudomonadati</taxon>
        <taxon>Bacteroidota</taxon>
        <taxon>Cytophagia</taxon>
        <taxon>Cytophagales</taxon>
        <taxon>Roseivirgaceae</taxon>
        <taxon>Roseivirga</taxon>
    </lineage>
</organism>
<dbReference type="InterPro" id="IPR007403">
    <property type="entry name" value="DUF456"/>
</dbReference>
<dbReference type="Proteomes" id="UP000036908">
    <property type="component" value="Unassembled WGS sequence"/>
</dbReference>
<name>A0A0L8APZ1_9BACT</name>
<keyword evidence="1" id="KW-1133">Transmembrane helix</keyword>
<evidence type="ECO:0000256" key="1">
    <source>
        <dbReference type="SAM" id="Phobius"/>
    </source>
</evidence>
<feature type="transmembrane region" description="Helical" evidence="1">
    <location>
        <begin position="83"/>
        <end position="112"/>
    </location>
</feature>
<dbReference type="PANTHER" id="PTHR39165:SF1">
    <property type="entry name" value="DUF456 DOMAIN-CONTAINING PROTEIN"/>
    <property type="match status" value="1"/>
</dbReference>
<keyword evidence="3" id="KW-1185">Reference proteome</keyword>
<accession>A0A0L8APZ1</accession>
<evidence type="ECO:0000313" key="2">
    <source>
        <dbReference type="EMBL" id="KOF04247.1"/>
    </source>
</evidence>
<dbReference type="RefSeq" id="WP_053221945.1">
    <property type="nucleotide sequence ID" value="NZ_JSVA01000003.1"/>
</dbReference>
<dbReference type="PANTHER" id="PTHR39165">
    <property type="entry name" value="IG HYPOTHETICAL 17883"/>
    <property type="match status" value="1"/>
</dbReference>
<evidence type="ECO:0000313" key="3">
    <source>
        <dbReference type="Proteomes" id="UP000036908"/>
    </source>
</evidence>
<dbReference type="PATRIC" id="fig|1566026.4.peg.2016"/>
<keyword evidence="1" id="KW-0472">Membrane</keyword>
<dbReference type="EMBL" id="JSVA01000003">
    <property type="protein sequence ID" value="KOF04247.1"/>
    <property type="molecule type" value="Genomic_DNA"/>
</dbReference>
<reference evidence="3" key="1">
    <citation type="submission" date="2014-11" db="EMBL/GenBank/DDBJ databases">
        <title>Genome sequencing of Roseivirga sp. D-25.</title>
        <authorList>
            <person name="Selvaratnam C."/>
            <person name="Thevarajoo S."/>
            <person name="Goh K.M."/>
            <person name="Eee R."/>
            <person name="Chan K.-G."/>
            <person name="Chong C.S."/>
        </authorList>
    </citation>
    <scope>NUCLEOTIDE SEQUENCE [LARGE SCALE GENOMIC DNA]</scope>
    <source>
        <strain evidence="3">D-25</strain>
    </source>
</reference>
<dbReference type="AlphaFoldDB" id="A0A0L8APZ1"/>
<feature type="transmembrane region" description="Helical" evidence="1">
    <location>
        <begin position="50"/>
        <end position="71"/>
    </location>
</feature>
<comment type="caution">
    <text evidence="2">The sequence shown here is derived from an EMBL/GenBank/DDBJ whole genome shotgun (WGS) entry which is preliminary data.</text>
</comment>
<keyword evidence="1" id="KW-0812">Transmembrane</keyword>
<feature type="transmembrane region" description="Helical" evidence="1">
    <location>
        <begin position="132"/>
        <end position="154"/>
    </location>
</feature>
<proteinExistence type="predicted"/>
<dbReference type="OrthoDB" id="9808460at2"/>
<dbReference type="Pfam" id="PF04306">
    <property type="entry name" value="DUF456"/>
    <property type="match status" value="1"/>
</dbReference>